<dbReference type="AlphaFoldDB" id="A0A7D9EI95"/>
<protein>
    <submittedName>
        <fullName evidence="1">Uncharacterized protein</fullName>
    </submittedName>
</protein>
<accession>A0A7D9EI95</accession>
<sequence length="148" mass="17451">MEASGVKRFTGQGIEKTNDVLRRIYHLKSNKHDVCKDGLLTVKRMDDLQDRERRPRSYTRKNERYWNEEIKEDRRKGKRLSVISKETNQLDVDNLTDEQFGDKLKQLKCKSRIKCPKKPSQLLKDRIYAEENSIGDISIVLTHINDFG</sequence>
<dbReference type="EMBL" id="CACRXK020006875">
    <property type="protein sequence ID" value="CAB4010707.1"/>
    <property type="molecule type" value="Genomic_DNA"/>
</dbReference>
<dbReference type="Proteomes" id="UP001152795">
    <property type="component" value="Unassembled WGS sequence"/>
</dbReference>
<name>A0A7D9EI95_PARCT</name>
<evidence type="ECO:0000313" key="1">
    <source>
        <dbReference type="EMBL" id="CAB4010707.1"/>
    </source>
</evidence>
<reference evidence="1" key="1">
    <citation type="submission" date="2020-04" db="EMBL/GenBank/DDBJ databases">
        <authorList>
            <person name="Alioto T."/>
            <person name="Alioto T."/>
            <person name="Gomez Garrido J."/>
        </authorList>
    </citation>
    <scope>NUCLEOTIDE SEQUENCE</scope>
    <source>
        <strain evidence="1">A484AB</strain>
    </source>
</reference>
<proteinExistence type="predicted"/>
<keyword evidence="2" id="KW-1185">Reference proteome</keyword>
<gene>
    <name evidence="1" type="ORF">PACLA_8A068505</name>
</gene>
<organism evidence="1 2">
    <name type="scientific">Paramuricea clavata</name>
    <name type="common">Red gorgonian</name>
    <name type="synonym">Violescent sea-whip</name>
    <dbReference type="NCBI Taxonomy" id="317549"/>
    <lineage>
        <taxon>Eukaryota</taxon>
        <taxon>Metazoa</taxon>
        <taxon>Cnidaria</taxon>
        <taxon>Anthozoa</taxon>
        <taxon>Octocorallia</taxon>
        <taxon>Malacalcyonacea</taxon>
        <taxon>Plexauridae</taxon>
        <taxon>Paramuricea</taxon>
    </lineage>
</organism>
<comment type="caution">
    <text evidence="1">The sequence shown here is derived from an EMBL/GenBank/DDBJ whole genome shotgun (WGS) entry which is preliminary data.</text>
</comment>
<evidence type="ECO:0000313" key="2">
    <source>
        <dbReference type="Proteomes" id="UP001152795"/>
    </source>
</evidence>